<protein>
    <submittedName>
        <fullName evidence="2">Uncharacterized protein</fullName>
    </submittedName>
</protein>
<evidence type="ECO:0000313" key="2">
    <source>
        <dbReference type="EMBL" id="GEU81530.1"/>
    </source>
</evidence>
<gene>
    <name evidence="2" type="ORF">Tci_053508</name>
</gene>
<dbReference type="EMBL" id="BKCJ010008301">
    <property type="protein sequence ID" value="GEU81530.1"/>
    <property type="molecule type" value="Genomic_DNA"/>
</dbReference>
<name>A0A6L2N5W4_TANCI</name>
<feature type="compositionally biased region" description="Polar residues" evidence="1">
    <location>
        <begin position="110"/>
        <end position="130"/>
    </location>
</feature>
<feature type="region of interest" description="Disordered" evidence="1">
    <location>
        <begin position="107"/>
        <end position="130"/>
    </location>
</feature>
<dbReference type="AlphaFoldDB" id="A0A6L2N5W4"/>
<sequence>MKREYASWVNERQMQTTEEKVDTSQALDARSVDTECNRTESKEQDTSSRSVNDAHDDDVNIRPIYDEEPMAEVQTTAEIVVFAIGQQHNEQPEFNNEGDVVQNAKECHDTSNGSKPMPRRNTQTSRNWPASKNSFVTTKTVSIAEHPVETIDDRIYYLWVKFLLEFSSSAIFTTVASLFYWQWELSSLAVGTSSGSRNSITGSGIPLCILFPTILT</sequence>
<proteinExistence type="predicted"/>
<accession>A0A6L2N5W4</accession>
<feature type="compositionally biased region" description="Basic and acidic residues" evidence="1">
    <location>
        <begin position="30"/>
        <end position="56"/>
    </location>
</feature>
<reference evidence="2" key="1">
    <citation type="journal article" date="2019" name="Sci. Rep.">
        <title>Draft genome of Tanacetum cinerariifolium, the natural source of mosquito coil.</title>
        <authorList>
            <person name="Yamashiro T."/>
            <person name="Shiraishi A."/>
            <person name="Satake H."/>
            <person name="Nakayama K."/>
        </authorList>
    </citation>
    <scope>NUCLEOTIDE SEQUENCE</scope>
</reference>
<feature type="region of interest" description="Disordered" evidence="1">
    <location>
        <begin position="1"/>
        <end position="56"/>
    </location>
</feature>
<organism evidence="2">
    <name type="scientific">Tanacetum cinerariifolium</name>
    <name type="common">Dalmatian daisy</name>
    <name type="synonym">Chrysanthemum cinerariifolium</name>
    <dbReference type="NCBI Taxonomy" id="118510"/>
    <lineage>
        <taxon>Eukaryota</taxon>
        <taxon>Viridiplantae</taxon>
        <taxon>Streptophyta</taxon>
        <taxon>Embryophyta</taxon>
        <taxon>Tracheophyta</taxon>
        <taxon>Spermatophyta</taxon>
        <taxon>Magnoliopsida</taxon>
        <taxon>eudicotyledons</taxon>
        <taxon>Gunneridae</taxon>
        <taxon>Pentapetalae</taxon>
        <taxon>asterids</taxon>
        <taxon>campanulids</taxon>
        <taxon>Asterales</taxon>
        <taxon>Asteraceae</taxon>
        <taxon>Asteroideae</taxon>
        <taxon>Anthemideae</taxon>
        <taxon>Anthemidinae</taxon>
        <taxon>Tanacetum</taxon>
    </lineage>
</organism>
<evidence type="ECO:0000256" key="1">
    <source>
        <dbReference type="SAM" id="MobiDB-lite"/>
    </source>
</evidence>
<comment type="caution">
    <text evidence="2">The sequence shown here is derived from an EMBL/GenBank/DDBJ whole genome shotgun (WGS) entry which is preliminary data.</text>
</comment>